<dbReference type="OrthoDB" id="4227082at2"/>
<keyword evidence="2" id="KW-1185">Reference proteome</keyword>
<evidence type="ECO:0000313" key="1">
    <source>
        <dbReference type="EMBL" id="AIY16136.1"/>
    </source>
</evidence>
<reference evidence="1 2" key="1">
    <citation type="journal article" date="2015" name="Genome Announc.">
        <title>Complete Genome Sequence of Steroid-Transforming Nocardioides simplex VKM Ac-2033D.</title>
        <authorList>
            <person name="Shtratnikova V.Y."/>
            <person name="Schelkunov M.I."/>
            <person name="Pekov Y.A."/>
            <person name="Fokina V.V."/>
            <person name="Logacheva M.D."/>
            <person name="Sokolov S.L."/>
            <person name="Bragin E.Y."/>
            <person name="Ashapkin V.V."/>
            <person name="Donova M.V."/>
        </authorList>
    </citation>
    <scope>NUCLEOTIDE SEQUENCE [LARGE SCALE GENOMIC DNA]</scope>
    <source>
        <strain evidence="1 2">VKM Ac-2033D</strain>
    </source>
</reference>
<organism evidence="1 2">
    <name type="scientific">Nocardioides simplex</name>
    <name type="common">Arthrobacter simplex</name>
    <dbReference type="NCBI Taxonomy" id="2045"/>
    <lineage>
        <taxon>Bacteria</taxon>
        <taxon>Bacillati</taxon>
        <taxon>Actinomycetota</taxon>
        <taxon>Actinomycetes</taxon>
        <taxon>Propionibacteriales</taxon>
        <taxon>Nocardioidaceae</taxon>
        <taxon>Pimelobacter</taxon>
    </lineage>
</organism>
<evidence type="ECO:0000313" key="2">
    <source>
        <dbReference type="Proteomes" id="UP000030300"/>
    </source>
</evidence>
<protein>
    <submittedName>
        <fullName evidence="1">Uncharacterized protein</fullName>
    </submittedName>
</protein>
<proteinExistence type="predicted"/>
<dbReference type="Proteomes" id="UP000030300">
    <property type="component" value="Chromosome"/>
</dbReference>
<sequence length="184" mass="20516">MSDVKVIDLLSESYAERLDVLWRAVDEAAKNEDRLAGSEAASGRTLDEGISDSVRLAEQYEALRAEAIEDAKANSRHVEMRLERKAWRELKEKHPPRVGEEHAKEDIDSDRAAGLNVDTASDDLLYAAIQVPEFSSRAAFDEWADKLTNGQFTTLTFAAWEHANRARFNPKALPASLTRSSATN</sequence>
<dbReference type="HOGENOM" id="CLU_1466772_0_0_11"/>
<dbReference type="STRING" id="2045.KR76_04045"/>
<dbReference type="KEGG" id="psim:KR76_04045"/>
<dbReference type="RefSeq" id="WP_038676810.1">
    <property type="nucleotide sequence ID" value="NZ_BJMC01000029.1"/>
</dbReference>
<dbReference type="AlphaFoldDB" id="A0A0A1DFR8"/>
<accession>A0A0A1DFR8</accession>
<dbReference type="EMBL" id="CP009896">
    <property type="protein sequence ID" value="AIY16136.1"/>
    <property type="molecule type" value="Genomic_DNA"/>
</dbReference>
<gene>
    <name evidence="1" type="ORF">KR76_04045</name>
</gene>
<name>A0A0A1DFR8_NOCSI</name>
<dbReference type="GeneID" id="96608137"/>